<reference evidence="1" key="1">
    <citation type="journal article" date="2021" name="Microorganisms">
        <title>The Ever-Expanding Pseudomonas Genus: Description of 43 New Species and Partition of the Pseudomonas putida Group.</title>
        <authorList>
            <person name="Girard L."/>
            <person name="Lood C."/>
            <person name="Hofte M."/>
            <person name="Vandamme P."/>
            <person name="Rokni-Zadeh H."/>
            <person name="van Noort V."/>
            <person name="Lavigne R."/>
            <person name="De Mot R."/>
        </authorList>
    </citation>
    <scope>NUCLEOTIDE SEQUENCE</scope>
    <source>
        <strain evidence="1">COW40</strain>
    </source>
</reference>
<evidence type="ECO:0000313" key="1">
    <source>
        <dbReference type="EMBL" id="QXH53178.1"/>
    </source>
</evidence>
<evidence type="ECO:0000313" key="2">
    <source>
        <dbReference type="Proteomes" id="UP001046350"/>
    </source>
</evidence>
<dbReference type="Proteomes" id="UP001046350">
    <property type="component" value="Chromosome"/>
</dbReference>
<proteinExistence type="predicted"/>
<dbReference type="EMBL" id="CP077076">
    <property type="protein sequence ID" value="QXH53178.1"/>
    <property type="molecule type" value="Genomic_DNA"/>
</dbReference>
<sequence>MNIDLIKLKALATAAAANQYDAVALNDYGMAVPPATVLGLITEIERHRQVNAEGCKPDSNILLSGVPCAGAAPRRSLDEAEGCKPDLNFQLLLLAARSCSLLEDWVQHTSASDQGLNDQIKETRELLEAQSPTWSTAVRDLLAERRRQVREEGRTLGHDDQYTWGQLAQAASAYAFWADPRGARQDDHIDYLNSKEVGLWPWAKEHWKPTSQRFMLIKAGALILAEIERLDRMPKGEAEA</sequence>
<protein>
    <recommendedName>
        <fullName evidence="3">Phage protein</fullName>
    </recommendedName>
</protein>
<organism evidence="1 2">
    <name type="scientific">Pseudomonas fakonensis</name>
    <dbReference type="NCBI Taxonomy" id="2842355"/>
    <lineage>
        <taxon>Bacteria</taxon>
        <taxon>Pseudomonadati</taxon>
        <taxon>Pseudomonadota</taxon>
        <taxon>Gammaproteobacteria</taxon>
        <taxon>Pseudomonadales</taxon>
        <taxon>Pseudomonadaceae</taxon>
        <taxon>Pseudomonas</taxon>
    </lineage>
</organism>
<name>A0ABX8NCK3_9PSED</name>
<evidence type="ECO:0008006" key="3">
    <source>
        <dbReference type="Google" id="ProtNLM"/>
    </source>
</evidence>
<keyword evidence="2" id="KW-1185">Reference proteome</keyword>
<accession>A0ABX8NCK3</accession>
<dbReference type="RefSeq" id="WP_217842588.1">
    <property type="nucleotide sequence ID" value="NZ_CP077076.1"/>
</dbReference>
<gene>
    <name evidence="1" type="ORF">KSS94_08700</name>
</gene>